<keyword evidence="4" id="KW-0804">Transcription</keyword>
<proteinExistence type="inferred from homology"/>
<dbReference type="SUPFAM" id="SSF53850">
    <property type="entry name" value="Periplasmic binding protein-like II"/>
    <property type="match status" value="1"/>
</dbReference>
<dbReference type="RefSeq" id="WP_198931337.1">
    <property type="nucleotide sequence ID" value="NZ_JAAQPD010000026.1"/>
</dbReference>
<dbReference type="PANTHER" id="PTHR30419:SF30">
    <property type="entry name" value="LYSR FAMILY TRANSCRIPTIONAL REGULATOR"/>
    <property type="match status" value="1"/>
</dbReference>
<keyword evidence="2" id="KW-0805">Transcription regulation</keyword>
<evidence type="ECO:0000256" key="4">
    <source>
        <dbReference type="ARBA" id="ARBA00023163"/>
    </source>
</evidence>
<dbReference type="Pfam" id="PF03466">
    <property type="entry name" value="LysR_substrate"/>
    <property type="match status" value="1"/>
</dbReference>
<dbReference type="InterPro" id="IPR000847">
    <property type="entry name" value="LysR_HTH_N"/>
</dbReference>
<evidence type="ECO:0000313" key="6">
    <source>
        <dbReference type="EMBL" id="MBS3697792.1"/>
    </source>
</evidence>
<evidence type="ECO:0000256" key="2">
    <source>
        <dbReference type="ARBA" id="ARBA00023015"/>
    </source>
</evidence>
<dbReference type="InterPro" id="IPR036388">
    <property type="entry name" value="WH-like_DNA-bd_sf"/>
</dbReference>
<dbReference type="SUPFAM" id="SSF46785">
    <property type="entry name" value="Winged helix' DNA-binding domain"/>
    <property type="match status" value="1"/>
</dbReference>
<sequence>MDLLQLKYFKTVADFMSFTKAANFLYISQPALSKMIKNLEVELDIKLFERKLRQIELTKNGEIFLSSVNKIFGEIDYAKERMLKNKIDEEKTINIITSSNRFTSDPILSFTKDHPDEIFNVETLDNHTIINKLMSEEADFAISFFKIEHSDIQCDFLYREDIVLVTPPEYDAYEPKDYIYEANNFKHFLFISNYKEYNQFIKNKLYEKGIKYHNFNYVDDALFNIFIQNRKHFTYLPVAVCRNFEIPYATDQNLLISKRIFISKKKDNQLKNKSKTMYNFILDYYQKYEMNYRI</sequence>
<evidence type="ECO:0000256" key="3">
    <source>
        <dbReference type="ARBA" id="ARBA00023125"/>
    </source>
</evidence>
<evidence type="ECO:0000313" key="7">
    <source>
        <dbReference type="Proteomes" id="UP000681586"/>
    </source>
</evidence>
<dbReference type="InterPro" id="IPR050950">
    <property type="entry name" value="HTH-type_LysR_regulators"/>
</dbReference>
<dbReference type="PRINTS" id="PR00039">
    <property type="entry name" value="HTHLYSR"/>
</dbReference>
<organism evidence="6 7">
    <name type="scientific">Mammaliicoccus fleurettii</name>
    <dbReference type="NCBI Taxonomy" id="150056"/>
    <lineage>
        <taxon>Bacteria</taxon>
        <taxon>Bacillati</taxon>
        <taxon>Bacillota</taxon>
        <taxon>Bacilli</taxon>
        <taxon>Bacillales</taxon>
        <taxon>Staphylococcaceae</taxon>
        <taxon>Mammaliicoccus</taxon>
    </lineage>
</organism>
<dbReference type="GeneID" id="86197300"/>
<keyword evidence="7" id="KW-1185">Reference proteome</keyword>
<reference evidence="6 7" key="1">
    <citation type="submission" date="2021-05" db="EMBL/GenBank/DDBJ databases">
        <title>Staphylococcus fleurettii isolated from lake water in First Nation community in Manitoba, Canada.</title>
        <authorList>
            <person name="Bashar S."/>
            <person name="Murdock A."/>
            <person name="Patidar R."/>
            <person name="Golding G."/>
            <person name="Farenhorst A."/>
            <person name="Kumar A."/>
        </authorList>
    </citation>
    <scope>NUCLEOTIDE SEQUENCE [LARGE SCALE GENOMIC DNA]</scope>
    <source>
        <strain evidence="6 7">SF002</strain>
    </source>
</reference>
<dbReference type="Gene3D" id="3.40.190.290">
    <property type="match status" value="1"/>
</dbReference>
<dbReference type="CDD" id="cd05466">
    <property type="entry name" value="PBP2_LTTR_substrate"/>
    <property type="match status" value="1"/>
</dbReference>
<dbReference type="PROSITE" id="PS50931">
    <property type="entry name" value="HTH_LYSR"/>
    <property type="match status" value="1"/>
</dbReference>
<dbReference type="PANTHER" id="PTHR30419">
    <property type="entry name" value="HTH-TYPE TRANSCRIPTIONAL REGULATOR YBHD"/>
    <property type="match status" value="1"/>
</dbReference>
<comment type="similarity">
    <text evidence="1">Belongs to the LysR transcriptional regulatory family.</text>
</comment>
<comment type="caution">
    <text evidence="6">The sequence shown here is derived from an EMBL/GenBank/DDBJ whole genome shotgun (WGS) entry which is preliminary data.</text>
</comment>
<feature type="domain" description="HTH lysR-type" evidence="5">
    <location>
        <begin position="1"/>
        <end position="58"/>
    </location>
</feature>
<dbReference type="Proteomes" id="UP000681586">
    <property type="component" value="Unassembled WGS sequence"/>
</dbReference>
<evidence type="ECO:0000256" key="1">
    <source>
        <dbReference type="ARBA" id="ARBA00009437"/>
    </source>
</evidence>
<name>A0ABS5MRC9_9STAP</name>
<evidence type="ECO:0000259" key="5">
    <source>
        <dbReference type="PROSITE" id="PS50931"/>
    </source>
</evidence>
<dbReference type="Gene3D" id="1.10.10.10">
    <property type="entry name" value="Winged helix-like DNA-binding domain superfamily/Winged helix DNA-binding domain"/>
    <property type="match status" value="1"/>
</dbReference>
<accession>A0ABS5MRC9</accession>
<gene>
    <name evidence="6" type="ORF">JJQ58_09975</name>
</gene>
<keyword evidence="3" id="KW-0238">DNA-binding</keyword>
<protein>
    <submittedName>
        <fullName evidence="6">LysR family transcriptional regulator</fullName>
    </submittedName>
</protein>
<dbReference type="InterPro" id="IPR005119">
    <property type="entry name" value="LysR_subst-bd"/>
</dbReference>
<dbReference type="EMBL" id="JAGXBM010000017">
    <property type="protein sequence ID" value="MBS3697792.1"/>
    <property type="molecule type" value="Genomic_DNA"/>
</dbReference>
<dbReference type="Pfam" id="PF00126">
    <property type="entry name" value="HTH_1"/>
    <property type="match status" value="1"/>
</dbReference>
<dbReference type="InterPro" id="IPR036390">
    <property type="entry name" value="WH_DNA-bd_sf"/>
</dbReference>